<evidence type="ECO:0000259" key="1">
    <source>
        <dbReference type="Pfam" id="PF03161"/>
    </source>
</evidence>
<dbReference type="Proteomes" id="UP000274822">
    <property type="component" value="Unassembled WGS sequence"/>
</dbReference>
<proteinExistence type="predicted"/>
<gene>
    <name evidence="2" type="ORF">BC938DRAFT_473798</name>
</gene>
<comment type="caution">
    <text evidence="2">The sequence shown here is derived from an EMBL/GenBank/DDBJ whole genome shotgun (WGS) entry which is preliminary data.</text>
</comment>
<keyword evidence="2" id="KW-0378">Hydrolase</keyword>
<dbReference type="InterPro" id="IPR027434">
    <property type="entry name" value="Homing_endonucl"/>
</dbReference>
<dbReference type="EMBL" id="RBNJ01016424">
    <property type="protein sequence ID" value="RUS24311.1"/>
    <property type="molecule type" value="Genomic_DNA"/>
</dbReference>
<accession>A0A433Q3B3</accession>
<sequence>MAKGRFLFWGFTTAFVPFPKPTGDGRGGTHPTVRFRTRRLEVLNPFRDLFYLDGVKIVPAIIGQLLTARAFAYWICDDGGYLASGMLLHTNAFTKSDVELLIFVLNTNFGIKANIRAKGKGWIIYIPAQYLPNVRAAVLPYMPSSMLYKIHALF</sequence>
<protein>
    <submittedName>
        <fullName evidence="2">Homing endonuclease</fullName>
    </submittedName>
</protein>
<dbReference type="Gene3D" id="3.10.28.10">
    <property type="entry name" value="Homing endonucleases"/>
    <property type="match status" value="1"/>
</dbReference>
<reference evidence="2 3" key="1">
    <citation type="journal article" date="2018" name="New Phytol.">
        <title>Phylogenomics of Endogonaceae and evolution of mycorrhizas within Mucoromycota.</title>
        <authorList>
            <person name="Chang Y."/>
            <person name="Desiro A."/>
            <person name="Na H."/>
            <person name="Sandor L."/>
            <person name="Lipzen A."/>
            <person name="Clum A."/>
            <person name="Barry K."/>
            <person name="Grigoriev I.V."/>
            <person name="Martin F.M."/>
            <person name="Stajich J.E."/>
            <person name="Smith M.E."/>
            <person name="Bonito G."/>
            <person name="Spatafora J.W."/>
        </authorList>
    </citation>
    <scope>NUCLEOTIDE SEQUENCE [LARGE SCALE GENOMIC DNA]</scope>
    <source>
        <strain evidence="2 3">AD002</strain>
    </source>
</reference>
<keyword evidence="2" id="KW-0255">Endonuclease</keyword>
<name>A0A433Q3B3_9FUNG</name>
<evidence type="ECO:0000313" key="3">
    <source>
        <dbReference type="Proteomes" id="UP000274822"/>
    </source>
</evidence>
<keyword evidence="3" id="KW-1185">Reference proteome</keyword>
<dbReference type="GO" id="GO:0004519">
    <property type="term" value="F:endonuclease activity"/>
    <property type="evidence" value="ECO:0007669"/>
    <property type="project" value="UniProtKB-KW"/>
</dbReference>
<dbReference type="SUPFAM" id="SSF55608">
    <property type="entry name" value="Homing endonucleases"/>
    <property type="match status" value="1"/>
</dbReference>
<dbReference type="InterPro" id="IPR004860">
    <property type="entry name" value="LAGLIDADG_dom"/>
</dbReference>
<dbReference type="Pfam" id="PF03161">
    <property type="entry name" value="LAGLIDADG_2"/>
    <property type="match status" value="1"/>
</dbReference>
<evidence type="ECO:0000313" key="2">
    <source>
        <dbReference type="EMBL" id="RUS24311.1"/>
    </source>
</evidence>
<organism evidence="2 3">
    <name type="scientific">Jimgerdemannia flammicorona</name>
    <dbReference type="NCBI Taxonomy" id="994334"/>
    <lineage>
        <taxon>Eukaryota</taxon>
        <taxon>Fungi</taxon>
        <taxon>Fungi incertae sedis</taxon>
        <taxon>Mucoromycota</taxon>
        <taxon>Mucoromycotina</taxon>
        <taxon>Endogonomycetes</taxon>
        <taxon>Endogonales</taxon>
        <taxon>Endogonaceae</taxon>
        <taxon>Jimgerdemannia</taxon>
    </lineage>
</organism>
<keyword evidence="2" id="KW-0540">Nuclease</keyword>
<feature type="domain" description="Homing endonuclease LAGLIDADG" evidence="1">
    <location>
        <begin position="28"/>
        <end position="129"/>
    </location>
</feature>
<dbReference type="AlphaFoldDB" id="A0A433Q3B3"/>